<dbReference type="AlphaFoldDB" id="A0AAJ0GLP3"/>
<organism evidence="2 3">
    <name type="scientific">Chaetomium strumarium</name>
    <dbReference type="NCBI Taxonomy" id="1170767"/>
    <lineage>
        <taxon>Eukaryota</taxon>
        <taxon>Fungi</taxon>
        <taxon>Dikarya</taxon>
        <taxon>Ascomycota</taxon>
        <taxon>Pezizomycotina</taxon>
        <taxon>Sordariomycetes</taxon>
        <taxon>Sordariomycetidae</taxon>
        <taxon>Sordariales</taxon>
        <taxon>Chaetomiaceae</taxon>
        <taxon>Chaetomium</taxon>
    </lineage>
</organism>
<evidence type="ECO:0000256" key="1">
    <source>
        <dbReference type="SAM" id="MobiDB-lite"/>
    </source>
</evidence>
<comment type="caution">
    <text evidence="2">The sequence shown here is derived from an EMBL/GenBank/DDBJ whole genome shotgun (WGS) entry which is preliminary data.</text>
</comment>
<reference evidence="2" key="2">
    <citation type="submission" date="2023-06" db="EMBL/GenBank/DDBJ databases">
        <authorList>
            <consortium name="Lawrence Berkeley National Laboratory"/>
            <person name="Mondo S.J."/>
            <person name="Hensen N."/>
            <person name="Bonometti L."/>
            <person name="Westerberg I."/>
            <person name="Brannstrom I.O."/>
            <person name="Guillou S."/>
            <person name="Cros-Aarteil S."/>
            <person name="Calhoun S."/>
            <person name="Haridas S."/>
            <person name="Kuo A."/>
            <person name="Pangilinan J."/>
            <person name="Riley R."/>
            <person name="Labutti K."/>
            <person name="Andreopoulos B."/>
            <person name="Lipzen A."/>
            <person name="Chen C."/>
            <person name="Yanf M."/>
            <person name="Daum C."/>
            <person name="Ng V."/>
            <person name="Clum A."/>
            <person name="Steindorff A."/>
            <person name="Ohm R."/>
            <person name="Martin F."/>
            <person name="Silar P."/>
            <person name="Natvig D."/>
            <person name="Lalanne C."/>
            <person name="Gautier V."/>
            <person name="Ament-Velasquez S.L."/>
            <person name="Kruys A."/>
            <person name="Hutchinson M.I."/>
            <person name="Powell A.J."/>
            <person name="Barry K."/>
            <person name="Miller A.N."/>
            <person name="Grigoriev I.V."/>
            <person name="Debuchy R."/>
            <person name="Gladieux P."/>
            <person name="Thoren M.H."/>
            <person name="Johannesson H."/>
        </authorList>
    </citation>
    <scope>NUCLEOTIDE SEQUENCE</scope>
    <source>
        <strain evidence="2">CBS 333.67</strain>
    </source>
</reference>
<feature type="region of interest" description="Disordered" evidence="1">
    <location>
        <begin position="21"/>
        <end position="88"/>
    </location>
</feature>
<protein>
    <submittedName>
        <fullName evidence="2">Uncharacterized protein</fullName>
    </submittedName>
</protein>
<evidence type="ECO:0000313" key="3">
    <source>
        <dbReference type="Proteomes" id="UP001273166"/>
    </source>
</evidence>
<feature type="region of interest" description="Disordered" evidence="1">
    <location>
        <begin position="111"/>
        <end position="131"/>
    </location>
</feature>
<feature type="compositionally biased region" description="Low complexity" evidence="1">
    <location>
        <begin position="54"/>
        <end position="65"/>
    </location>
</feature>
<accession>A0AAJ0GLP3</accession>
<keyword evidence="3" id="KW-1185">Reference proteome</keyword>
<dbReference type="RefSeq" id="XP_062718026.1">
    <property type="nucleotide sequence ID" value="XM_062863784.1"/>
</dbReference>
<feature type="compositionally biased region" description="Basic residues" evidence="1">
    <location>
        <begin position="116"/>
        <end position="130"/>
    </location>
</feature>
<evidence type="ECO:0000313" key="2">
    <source>
        <dbReference type="EMBL" id="KAK3302246.1"/>
    </source>
</evidence>
<proteinExistence type="predicted"/>
<dbReference type="GeneID" id="87882613"/>
<dbReference type="EMBL" id="JAUDZG010000007">
    <property type="protein sequence ID" value="KAK3302246.1"/>
    <property type="molecule type" value="Genomic_DNA"/>
</dbReference>
<sequence>MTGIRGLGVSAAVKQCAPCYNGREPIRSRNSLFSGPGRSGPAQDPATRSPARRSTISTSSPVSSSELHGNQQSSPEDHPAHYPFSYKNNDVGHGPRFASSSGVPCCPGGGGFGSGHPHHNRNSRRRRSRSRFCSALAGAQHHHPHRQHHLRSRCLNHALSAPGADFRAAASAPGSGTSQERADTAAPDPGFRCPCCLQPFRPCHLSRCAGPPHPASHCPGHRQPAAVRVVDRGGLPSFADGGGERR</sequence>
<reference evidence="2" key="1">
    <citation type="journal article" date="2023" name="Mol. Phylogenet. Evol.">
        <title>Genome-scale phylogeny and comparative genomics of the fungal order Sordariales.</title>
        <authorList>
            <person name="Hensen N."/>
            <person name="Bonometti L."/>
            <person name="Westerberg I."/>
            <person name="Brannstrom I.O."/>
            <person name="Guillou S."/>
            <person name="Cros-Aarteil S."/>
            <person name="Calhoun S."/>
            <person name="Haridas S."/>
            <person name="Kuo A."/>
            <person name="Mondo S."/>
            <person name="Pangilinan J."/>
            <person name="Riley R."/>
            <person name="LaButti K."/>
            <person name="Andreopoulos B."/>
            <person name="Lipzen A."/>
            <person name="Chen C."/>
            <person name="Yan M."/>
            <person name="Daum C."/>
            <person name="Ng V."/>
            <person name="Clum A."/>
            <person name="Steindorff A."/>
            <person name="Ohm R.A."/>
            <person name="Martin F."/>
            <person name="Silar P."/>
            <person name="Natvig D.O."/>
            <person name="Lalanne C."/>
            <person name="Gautier V."/>
            <person name="Ament-Velasquez S.L."/>
            <person name="Kruys A."/>
            <person name="Hutchinson M.I."/>
            <person name="Powell A.J."/>
            <person name="Barry K."/>
            <person name="Miller A.N."/>
            <person name="Grigoriev I.V."/>
            <person name="Debuchy R."/>
            <person name="Gladieux P."/>
            <person name="Hiltunen Thoren M."/>
            <person name="Johannesson H."/>
        </authorList>
    </citation>
    <scope>NUCLEOTIDE SEQUENCE</scope>
    <source>
        <strain evidence="2">CBS 333.67</strain>
    </source>
</reference>
<name>A0AAJ0GLP3_9PEZI</name>
<gene>
    <name evidence="2" type="ORF">B0T15DRAFT_298080</name>
</gene>
<dbReference type="Proteomes" id="UP001273166">
    <property type="component" value="Unassembled WGS sequence"/>
</dbReference>